<dbReference type="InterPro" id="IPR053137">
    <property type="entry name" value="NLR-like"/>
</dbReference>
<protein>
    <recommendedName>
        <fullName evidence="4">Kinesin light chain</fullName>
    </recommendedName>
</protein>
<gene>
    <name evidence="2" type="ORF">PGLA2088_LOCUS20362</name>
</gene>
<keyword evidence="1" id="KW-0732">Signal</keyword>
<accession>A0A813JI15</accession>
<organism evidence="2 3">
    <name type="scientific">Polarella glacialis</name>
    <name type="common">Dinoflagellate</name>
    <dbReference type="NCBI Taxonomy" id="89957"/>
    <lineage>
        <taxon>Eukaryota</taxon>
        <taxon>Sar</taxon>
        <taxon>Alveolata</taxon>
        <taxon>Dinophyceae</taxon>
        <taxon>Suessiales</taxon>
        <taxon>Suessiaceae</taxon>
        <taxon>Polarella</taxon>
    </lineage>
</organism>
<comment type="caution">
    <text evidence="2">The sequence shown here is derived from an EMBL/GenBank/DDBJ whole genome shotgun (WGS) entry which is preliminary data.</text>
</comment>
<dbReference type="AlphaFoldDB" id="A0A813JI15"/>
<dbReference type="Gene3D" id="1.25.40.10">
    <property type="entry name" value="Tetratricopeptide repeat domain"/>
    <property type="match status" value="1"/>
</dbReference>
<name>A0A813JI15_POLGL</name>
<sequence length="401" mass="44124">MGTGLWKRSSWTLRLLKAWWQALSENADRNEQEVLEQLLQSNELGCQDRIAFLPAGLLNSESASPISGPSWRQPVVHLAGMPDQVREAVFRQVWQEQCFSISSADSSMDRPASGVLDGWWLRDLLLEELQRYVLSLPDDPPAGSWTEASTPARVSRRLALALLRDGSKRDKTEAFFRLAAKRTALLEAQVLAGAAGGPPSALPMALMTESMAGPLLELGRPEEARALLLRPRLPGAGPRHSLDELVHAENLAAVLQAAGDIQEAEVLVRRALSGLEVAFPASAKDIRPAGARGRLAQLLHLQGRSAEAEPLLRSALKAYEDSLGRDHPQTLGCVRNLAVMLKQLPSSRHREVLPEAEALLRRASEGYEASLGSSHPDTERARRNLANFRRWRERQVTASEL</sequence>
<dbReference type="PANTHER" id="PTHR46082">
    <property type="entry name" value="ATP/GTP-BINDING PROTEIN-RELATED"/>
    <property type="match status" value="1"/>
</dbReference>
<dbReference type="InterPro" id="IPR011990">
    <property type="entry name" value="TPR-like_helical_dom_sf"/>
</dbReference>
<feature type="chain" id="PRO_5032502266" description="Kinesin light chain" evidence="1">
    <location>
        <begin position="25"/>
        <end position="401"/>
    </location>
</feature>
<dbReference type="Proteomes" id="UP000626109">
    <property type="component" value="Unassembled WGS sequence"/>
</dbReference>
<evidence type="ECO:0008006" key="4">
    <source>
        <dbReference type="Google" id="ProtNLM"/>
    </source>
</evidence>
<feature type="signal peptide" evidence="1">
    <location>
        <begin position="1"/>
        <end position="24"/>
    </location>
</feature>
<reference evidence="2" key="1">
    <citation type="submission" date="2021-02" db="EMBL/GenBank/DDBJ databases">
        <authorList>
            <person name="Dougan E. K."/>
            <person name="Rhodes N."/>
            <person name="Thang M."/>
            <person name="Chan C."/>
        </authorList>
    </citation>
    <scope>NUCLEOTIDE SEQUENCE</scope>
</reference>
<evidence type="ECO:0000313" key="3">
    <source>
        <dbReference type="Proteomes" id="UP000626109"/>
    </source>
</evidence>
<dbReference type="PANTHER" id="PTHR46082:SF6">
    <property type="entry name" value="AAA+ ATPASE DOMAIN-CONTAINING PROTEIN-RELATED"/>
    <property type="match status" value="1"/>
</dbReference>
<dbReference type="Pfam" id="PF13374">
    <property type="entry name" value="TPR_10"/>
    <property type="match status" value="3"/>
</dbReference>
<dbReference type="EMBL" id="CAJNNW010025514">
    <property type="protein sequence ID" value="CAE8677531.1"/>
    <property type="molecule type" value="Genomic_DNA"/>
</dbReference>
<dbReference type="SUPFAM" id="SSF48452">
    <property type="entry name" value="TPR-like"/>
    <property type="match status" value="1"/>
</dbReference>
<proteinExistence type="predicted"/>
<evidence type="ECO:0000256" key="1">
    <source>
        <dbReference type="SAM" id="SignalP"/>
    </source>
</evidence>
<evidence type="ECO:0000313" key="2">
    <source>
        <dbReference type="EMBL" id="CAE8677531.1"/>
    </source>
</evidence>